<dbReference type="PROSITE" id="PS51704">
    <property type="entry name" value="GP_PDE"/>
    <property type="match status" value="1"/>
</dbReference>
<evidence type="ECO:0000313" key="4">
    <source>
        <dbReference type="Proteomes" id="UP001309876"/>
    </source>
</evidence>
<dbReference type="Proteomes" id="UP001309876">
    <property type="component" value="Unassembled WGS sequence"/>
</dbReference>
<dbReference type="AlphaFoldDB" id="A0AAN7T0G5"/>
<dbReference type="InterPro" id="IPR017946">
    <property type="entry name" value="PLC-like_Pdiesterase_TIM-brl"/>
</dbReference>
<dbReference type="GO" id="GO:0008081">
    <property type="term" value="F:phosphoric diester hydrolase activity"/>
    <property type="evidence" value="ECO:0007669"/>
    <property type="project" value="InterPro"/>
</dbReference>
<dbReference type="SUPFAM" id="SSF51695">
    <property type="entry name" value="PLC-like phosphodiesterases"/>
    <property type="match status" value="1"/>
</dbReference>
<protein>
    <recommendedName>
        <fullName evidence="2">GP-PDE domain-containing protein</fullName>
    </recommendedName>
</protein>
<evidence type="ECO:0000259" key="2">
    <source>
        <dbReference type="PROSITE" id="PS51704"/>
    </source>
</evidence>
<feature type="region of interest" description="Disordered" evidence="1">
    <location>
        <begin position="1"/>
        <end position="22"/>
    </location>
</feature>
<dbReference type="Pfam" id="PF03009">
    <property type="entry name" value="GDPD"/>
    <property type="match status" value="1"/>
</dbReference>
<dbReference type="PANTHER" id="PTHR43805:SF1">
    <property type="entry name" value="GP-PDE DOMAIN-CONTAINING PROTEIN"/>
    <property type="match status" value="1"/>
</dbReference>
<comment type="caution">
    <text evidence="3">The sequence shown here is derived from an EMBL/GenBank/DDBJ whole genome shotgun (WGS) entry which is preliminary data.</text>
</comment>
<gene>
    <name evidence="3" type="ORF">LTR05_003729</name>
</gene>
<dbReference type="Gene3D" id="3.20.20.190">
    <property type="entry name" value="Phosphatidylinositol (PI) phosphodiesterase"/>
    <property type="match status" value="1"/>
</dbReference>
<proteinExistence type="predicted"/>
<sequence>MATTDDVVTPLLQAPRQQGEKAGLYTQSSMSSNRADDPAIFTLPTFTQARVVGKRKLPQSIAHRGFKAKCPENTMCAFKTAIEKGRAHAIETDIHLSKDNVVVLSHDTDLKRCFGRQERIIECDWQFLSQLRTIKAPHEPMPRLQDLLEYIANPELQHIWILLDIKLDNDADSVMRLIAETLASVSSGPNRWPSRVVLGFWAAKYLDLCAKYLPEYPVANIGFSTCHSRQFLKVPHVGFNMFAKALYGPIGTRFIKDVQAAGRPLYIWTVNEPNIMRWGIAKGVDGVITDNPELFNQICDDFDPDRDSAHITLSQWLSTFWLYIMLALFSIPLRHRLAGSADSFLKRRQTLKVKSTLALGA</sequence>
<feature type="domain" description="GP-PDE" evidence="2">
    <location>
        <begin position="58"/>
        <end position="299"/>
    </location>
</feature>
<name>A0AAN7T0G5_9EURO</name>
<reference evidence="3 4" key="1">
    <citation type="submission" date="2023-08" db="EMBL/GenBank/DDBJ databases">
        <title>Black Yeasts Isolated from many extreme environments.</title>
        <authorList>
            <person name="Coleine C."/>
            <person name="Stajich J.E."/>
            <person name="Selbmann L."/>
        </authorList>
    </citation>
    <scope>NUCLEOTIDE SEQUENCE [LARGE SCALE GENOMIC DNA]</scope>
    <source>
        <strain evidence="3 4">CCFEE 5910</strain>
    </source>
</reference>
<dbReference type="EMBL" id="JAVRRJ010000003">
    <property type="protein sequence ID" value="KAK5086561.1"/>
    <property type="molecule type" value="Genomic_DNA"/>
</dbReference>
<keyword evidence="4" id="KW-1185">Reference proteome</keyword>
<evidence type="ECO:0000256" key="1">
    <source>
        <dbReference type="SAM" id="MobiDB-lite"/>
    </source>
</evidence>
<dbReference type="PANTHER" id="PTHR43805">
    <property type="entry name" value="GLYCEROPHOSPHORYL DIESTER PHOSPHODIESTERASE"/>
    <property type="match status" value="1"/>
</dbReference>
<dbReference type="GO" id="GO:0006629">
    <property type="term" value="P:lipid metabolic process"/>
    <property type="evidence" value="ECO:0007669"/>
    <property type="project" value="InterPro"/>
</dbReference>
<evidence type="ECO:0000313" key="3">
    <source>
        <dbReference type="EMBL" id="KAK5086561.1"/>
    </source>
</evidence>
<dbReference type="CDD" id="cd08570">
    <property type="entry name" value="GDPD_YPL206cp_fungi"/>
    <property type="match status" value="1"/>
</dbReference>
<accession>A0AAN7T0G5</accession>
<dbReference type="InterPro" id="IPR030395">
    <property type="entry name" value="GP_PDE_dom"/>
</dbReference>
<organism evidence="3 4">
    <name type="scientific">Lithohypha guttulata</name>
    <dbReference type="NCBI Taxonomy" id="1690604"/>
    <lineage>
        <taxon>Eukaryota</taxon>
        <taxon>Fungi</taxon>
        <taxon>Dikarya</taxon>
        <taxon>Ascomycota</taxon>
        <taxon>Pezizomycotina</taxon>
        <taxon>Eurotiomycetes</taxon>
        <taxon>Chaetothyriomycetidae</taxon>
        <taxon>Chaetothyriales</taxon>
        <taxon>Trichomeriaceae</taxon>
        <taxon>Lithohypha</taxon>
    </lineage>
</organism>